<keyword evidence="2" id="KW-0479">Metal-binding</keyword>
<dbReference type="SUPFAM" id="SSF56784">
    <property type="entry name" value="HAD-like"/>
    <property type="match status" value="1"/>
</dbReference>
<name>A0A507FKW7_9FUNG</name>
<protein>
    <recommendedName>
        <fullName evidence="7">Pseudouridine-5'-monophosphatase</fullName>
    </recommendedName>
</protein>
<dbReference type="InterPro" id="IPR006439">
    <property type="entry name" value="HAD-SF_hydro_IA"/>
</dbReference>
<keyword evidence="3" id="KW-0378">Hydrolase</keyword>
<evidence type="ECO:0000313" key="5">
    <source>
        <dbReference type="EMBL" id="TPX77049.1"/>
    </source>
</evidence>
<gene>
    <name evidence="5" type="ORF">CcCBS67573_g01696</name>
</gene>
<dbReference type="Pfam" id="PF13419">
    <property type="entry name" value="HAD_2"/>
    <property type="match status" value="1"/>
</dbReference>
<dbReference type="GO" id="GO:0016791">
    <property type="term" value="F:phosphatase activity"/>
    <property type="evidence" value="ECO:0007669"/>
    <property type="project" value="TreeGrafter"/>
</dbReference>
<dbReference type="PANTHER" id="PTHR18901">
    <property type="entry name" value="2-DEOXYGLUCOSE-6-PHOSPHATE PHOSPHATASE 2"/>
    <property type="match status" value="1"/>
</dbReference>
<evidence type="ECO:0000313" key="6">
    <source>
        <dbReference type="Proteomes" id="UP000320333"/>
    </source>
</evidence>
<evidence type="ECO:0000256" key="2">
    <source>
        <dbReference type="ARBA" id="ARBA00022723"/>
    </source>
</evidence>
<dbReference type="InterPro" id="IPR023214">
    <property type="entry name" value="HAD_sf"/>
</dbReference>
<keyword evidence="4" id="KW-0460">Magnesium</keyword>
<organism evidence="5 6">
    <name type="scientific">Chytriomyces confervae</name>
    <dbReference type="NCBI Taxonomy" id="246404"/>
    <lineage>
        <taxon>Eukaryota</taxon>
        <taxon>Fungi</taxon>
        <taxon>Fungi incertae sedis</taxon>
        <taxon>Chytridiomycota</taxon>
        <taxon>Chytridiomycota incertae sedis</taxon>
        <taxon>Chytridiomycetes</taxon>
        <taxon>Chytridiales</taxon>
        <taxon>Chytriomycetaceae</taxon>
        <taxon>Chytriomyces</taxon>
    </lineage>
</organism>
<dbReference type="Proteomes" id="UP000320333">
    <property type="component" value="Unassembled WGS sequence"/>
</dbReference>
<evidence type="ECO:0000256" key="3">
    <source>
        <dbReference type="ARBA" id="ARBA00022801"/>
    </source>
</evidence>
<proteinExistence type="predicted"/>
<evidence type="ECO:0008006" key="7">
    <source>
        <dbReference type="Google" id="ProtNLM"/>
    </source>
</evidence>
<dbReference type="NCBIfam" id="TIGR01509">
    <property type="entry name" value="HAD-SF-IA-v3"/>
    <property type="match status" value="1"/>
</dbReference>
<dbReference type="PANTHER" id="PTHR18901:SF38">
    <property type="entry name" value="PSEUDOURIDINE-5'-PHOSPHATASE"/>
    <property type="match status" value="1"/>
</dbReference>
<dbReference type="InterPro" id="IPR023198">
    <property type="entry name" value="PGP-like_dom2"/>
</dbReference>
<dbReference type="FunFam" id="1.10.150.240:FF:000001">
    <property type="entry name" value="Haloacid dehalogenase-like hydrolase domain"/>
    <property type="match status" value="1"/>
</dbReference>
<dbReference type="InterPro" id="IPR041492">
    <property type="entry name" value="HAD_2"/>
</dbReference>
<reference evidence="5 6" key="1">
    <citation type="journal article" date="2019" name="Sci. Rep.">
        <title>Comparative genomics of chytrid fungi reveal insights into the obligate biotrophic and pathogenic lifestyle of Synchytrium endobioticum.</title>
        <authorList>
            <person name="van de Vossenberg B.T.L.H."/>
            <person name="Warris S."/>
            <person name="Nguyen H.D.T."/>
            <person name="van Gent-Pelzer M.P.E."/>
            <person name="Joly D.L."/>
            <person name="van de Geest H.C."/>
            <person name="Bonants P.J.M."/>
            <person name="Smith D.S."/>
            <person name="Levesque C.A."/>
            <person name="van der Lee T.A.J."/>
        </authorList>
    </citation>
    <scope>NUCLEOTIDE SEQUENCE [LARGE SCALE GENOMIC DNA]</scope>
    <source>
        <strain evidence="5 6">CBS 675.73</strain>
    </source>
</reference>
<dbReference type="SFLD" id="SFLDG01129">
    <property type="entry name" value="C1.5:_HAD__Beta-PGM__Phosphata"/>
    <property type="match status" value="1"/>
</dbReference>
<dbReference type="Gene3D" id="3.40.50.1000">
    <property type="entry name" value="HAD superfamily/HAD-like"/>
    <property type="match status" value="1"/>
</dbReference>
<sequence>MTSPTPVTHVLFDMDGLLLDTERVYSEVTSEILARYGKTFSWEVKSQMMGAKERDAAEILVSHYAIPLTPEEYLVERNAMHEARFPLCKPLPGVQRFVQHLHRHKVPMCVATSSHRRAFELKSKNNQSLFSLFGDKVTCGDDALIKRGKPAPDIFLAGAHSLGVPLEADHVSCLVFEDAPSGVMAGLAAGCQVIWIPDVNLALDPALVAKCARVLKSMEDFNPVEFGLPAYEDN</sequence>
<dbReference type="FunFam" id="3.40.50.1000:FF:000055">
    <property type="entry name" value="Haloacid dehalogenase-like hydrolase family protein"/>
    <property type="match status" value="1"/>
</dbReference>
<comment type="cofactor">
    <cofactor evidence="1">
        <name>Mg(2+)</name>
        <dbReference type="ChEBI" id="CHEBI:18420"/>
    </cofactor>
</comment>
<comment type="caution">
    <text evidence="5">The sequence shown here is derived from an EMBL/GenBank/DDBJ whole genome shotgun (WGS) entry which is preliminary data.</text>
</comment>
<dbReference type="InterPro" id="IPR036412">
    <property type="entry name" value="HAD-like_sf"/>
</dbReference>
<dbReference type="OrthoDB" id="40579at2759"/>
<evidence type="ECO:0000256" key="4">
    <source>
        <dbReference type="ARBA" id="ARBA00022842"/>
    </source>
</evidence>
<dbReference type="GO" id="GO:0046872">
    <property type="term" value="F:metal ion binding"/>
    <property type="evidence" value="ECO:0007669"/>
    <property type="project" value="UniProtKB-KW"/>
</dbReference>
<evidence type="ECO:0000256" key="1">
    <source>
        <dbReference type="ARBA" id="ARBA00001946"/>
    </source>
</evidence>
<dbReference type="EMBL" id="QEAP01000030">
    <property type="protein sequence ID" value="TPX77049.1"/>
    <property type="molecule type" value="Genomic_DNA"/>
</dbReference>
<dbReference type="STRING" id="246404.A0A507FKW7"/>
<dbReference type="Gene3D" id="1.10.150.240">
    <property type="entry name" value="Putative phosphatase, domain 2"/>
    <property type="match status" value="1"/>
</dbReference>
<keyword evidence="6" id="KW-1185">Reference proteome</keyword>
<dbReference type="SFLD" id="SFLDS00003">
    <property type="entry name" value="Haloacid_Dehalogenase"/>
    <property type="match status" value="1"/>
</dbReference>
<dbReference type="AlphaFoldDB" id="A0A507FKW7"/>
<accession>A0A507FKW7</accession>